<evidence type="ECO:0000313" key="9">
    <source>
        <dbReference type="Proteomes" id="UP000183809"/>
    </source>
</evidence>
<reference evidence="8 9" key="1">
    <citation type="submission" date="2016-10" db="EMBL/GenBank/DDBJ databases">
        <title>Proteomics and genomics reveal pathogen-plant mechanisms compatible with a hemibiotrophic lifestyle of Diplodia corticola.</title>
        <authorList>
            <person name="Fernandes I."/>
            <person name="De Jonge R."/>
            <person name="Van De Peer Y."/>
            <person name="Devreese B."/>
            <person name="Alves A."/>
            <person name="Esteves A.C."/>
        </authorList>
    </citation>
    <scope>NUCLEOTIDE SEQUENCE [LARGE SCALE GENOMIC DNA]</scope>
    <source>
        <strain evidence="8 9">CBS 112549</strain>
    </source>
</reference>
<accession>A0A1J9QYE1</accession>
<dbReference type="EMBL" id="MNUE01000031">
    <property type="protein sequence ID" value="OJD33393.1"/>
    <property type="molecule type" value="Genomic_DNA"/>
</dbReference>
<feature type="region of interest" description="Disordered" evidence="6">
    <location>
        <begin position="44"/>
        <end position="63"/>
    </location>
</feature>
<dbReference type="PROSITE" id="PS00028">
    <property type="entry name" value="ZINC_FINGER_C2H2_1"/>
    <property type="match status" value="1"/>
</dbReference>
<feature type="domain" description="C2H2-type" evidence="7">
    <location>
        <begin position="59"/>
        <end position="89"/>
    </location>
</feature>
<gene>
    <name evidence="8" type="ORF">BKCO1_3100088</name>
</gene>
<evidence type="ECO:0000256" key="2">
    <source>
        <dbReference type="ARBA" id="ARBA00022737"/>
    </source>
</evidence>
<keyword evidence="2" id="KW-0677">Repeat</keyword>
<evidence type="ECO:0000256" key="6">
    <source>
        <dbReference type="SAM" id="MobiDB-lite"/>
    </source>
</evidence>
<organism evidence="8 9">
    <name type="scientific">Diplodia corticola</name>
    <dbReference type="NCBI Taxonomy" id="236234"/>
    <lineage>
        <taxon>Eukaryota</taxon>
        <taxon>Fungi</taxon>
        <taxon>Dikarya</taxon>
        <taxon>Ascomycota</taxon>
        <taxon>Pezizomycotina</taxon>
        <taxon>Dothideomycetes</taxon>
        <taxon>Dothideomycetes incertae sedis</taxon>
        <taxon>Botryosphaeriales</taxon>
        <taxon>Botryosphaeriaceae</taxon>
        <taxon>Diplodia</taxon>
    </lineage>
</organism>
<feature type="compositionally biased region" description="Low complexity" evidence="6">
    <location>
        <begin position="95"/>
        <end position="113"/>
    </location>
</feature>
<dbReference type="RefSeq" id="XP_020129653.1">
    <property type="nucleotide sequence ID" value="XM_020274367.1"/>
</dbReference>
<feature type="region of interest" description="Disordered" evidence="6">
    <location>
        <begin position="17"/>
        <end position="36"/>
    </location>
</feature>
<dbReference type="Pfam" id="PF12874">
    <property type="entry name" value="zf-met"/>
    <property type="match status" value="2"/>
</dbReference>
<dbReference type="PROSITE" id="PS50157">
    <property type="entry name" value="ZINC_FINGER_C2H2_2"/>
    <property type="match status" value="3"/>
</dbReference>
<evidence type="ECO:0000256" key="5">
    <source>
        <dbReference type="PROSITE-ProRule" id="PRU00042"/>
    </source>
</evidence>
<dbReference type="STRING" id="236234.A0A1J9QYE1"/>
<dbReference type="PANTHER" id="PTHR24409">
    <property type="entry name" value="ZINC FINGER PROTEIN 142"/>
    <property type="match status" value="1"/>
</dbReference>
<dbReference type="GO" id="GO:0000977">
    <property type="term" value="F:RNA polymerase II transcription regulatory region sequence-specific DNA binding"/>
    <property type="evidence" value="ECO:0007669"/>
    <property type="project" value="TreeGrafter"/>
</dbReference>
<keyword evidence="1" id="KW-0479">Metal-binding</keyword>
<dbReference type="GO" id="GO:0005634">
    <property type="term" value="C:nucleus"/>
    <property type="evidence" value="ECO:0007669"/>
    <property type="project" value="TreeGrafter"/>
</dbReference>
<dbReference type="Pfam" id="PF00096">
    <property type="entry name" value="zf-C2H2"/>
    <property type="match status" value="1"/>
</dbReference>
<evidence type="ECO:0000256" key="1">
    <source>
        <dbReference type="ARBA" id="ARBA00022723"/>
    </source>
</evidence>
<dbReference type="SMART" id="SM00355">
    <property type="entry name" value="ZnF_C2H2"/>
    <property type="match status" value="5"/>
</dbReference>
<proteinExistence type="predicted"/>
<feature type="region of interest" description="Disordered" evidence="6">
    <location>
        <begin position="134"/>
        <end position="193"/>
    </location>
</feature>
<sequence>MAFCNVCQKSFKTDQALRQHNEDSPAHQPARCEPCNKQFPNQEALAQHAHNSPAHKGTHTCQPCQRTFPNPVALAQHVKDSPGHASSPPRPSKPPTTTITTSTSTPQATTPPNTDQPHRHRCNTCTRTFATPSALHQHARDSHASPTHPCPHCPRRRSFRSASALAQHIRDSPSHDNDSNKNKTAPPPTTTPLDAFFHTYPTFPYDRALPASESWRRLCAHMGWKRNASSSSYSSYYYNDNYELYVSALRRELEVWFGGEDDLRNWHALCRAVGVGGGGGAAVAATAGSSESSESSRLPDTEKGCERALRGTHVNLVDLVGWARREEVEGEGEASGGDTIQVFGSVGALAKYCKRTGKWFPLDEVAEAGENGDGNVVIRHLLRKLKMKTWL</sequence>
<evidence type="ECO:0000256" key="3">
    <source>
        <dbReference type="ARBA" id="ARBA00022771"/>
    </source>
</evidence>
<feature type="domain" description="C2H2-type" evidence="7">
    <location>
        <begin position="30"/>
        <end position="60"/>
    </location>
</feature>
<dbReference type="Gene3D" id="3.30.160.60">
    <property type="entry name" value="Classic Zinc Finger"/>
    <property type="match status" value="2"/>
</dbReference>
<dbReference type="AlphaFoldDB" id="A0A1J9QYE1"/>
<keyword evidence="3 5" id="KW-0863">Zinc-finger</keyword>
<comment type="caution">
    <text evidence="8">The sequence shown here is derived from an EMBL/GenBank/DDBJ whole genome shotgun (WGS) entry which is preliminary data.</text>
</comment>
<dbReference type="GO" id="GO:0000981">
    <property type="term" value="F:DNA-binding transcription factor activity, RNA polymerase II-specific"/>
    <property type="evidence" value="ECO:0007669"/>
    <property type="project" value="TreeGrafter"/>
</dbReference>
<protein>
    <submittedName>
        <fullName evidence="8">Zinc finger and btb domain-containing protein 48</fullName>
    </submittedName>
</protein>
<dbReference type="Pfam" id="PF13912">
    <property type="entry name" value="zf-C2H2_6"/>
    <property type="match status" value="1"/>
</dbReference>
<evidence type="ECO:0000259" key="7">
    <source>
        <dbReference type="PROSITE" id="PS50157"/>
    </source>
</evidence>
<dbReference type="Proteomes" id="UP000183809">
    <property type="component" value="Unassembled WGS sequence"/>
</dbReference>
<keyword evidence="9" id="KW-1185">Reference proteome</keyword>
<dbReference type="GO" id="GO:0008270">
    <property type="term" value="F:zinc ion binding"/>
    <property type="evidence" value="ECO:0007669"/>
    <property type="project" value="UniProtKB-KW"/>
</dbReference>
<feature type="domain" description="C2H2-type" evidence="7">
    <location>
        <begin position="120"/>
        <end position="148"/>
    </location>
</feature>
<feature type="compositionally biased region" description="Basic and acidic residues" evidence="6">
    <location>
        <begin position="168"/>
        <end position="181"/>
    </location>
</feature>
<dbReference type="PANTHER" id="PTHR24409:SF295">
    <property type="entry name" value="AZ2-RELATED"/>
    <property type="match status" value="1"/>
</dbReference>
<dbReference type="SUPFAM" id="SSF57667">
    <property type="entry name" value="beta-beta-alpha zinc fingers"/>
    <property type="match status" value="2"/>
</dbReference>
<dbReference type="InterPro" id="IPR036236">
    <property type="entry name" value="Znf_C2H2_sf"/>
</dbReference>
<dbReference type="InterPro" id="IPR013087">
    <property type="entry name" value="Znf_C2H2_type"/>
</dbReference>
<name>A0A1J9QYE1_9PEZI</name>
<evidence type="ECO:0000313" key="8">
    <source>
        <dbReference type="EMBL" id="OJD33393.1"/>
    </source>
</evidence>
<evidence type="ECO:0000256" key="4">
    <source>
        <dbReference type="ARBA" id="ARBA00022833"/>
    </source>
</evidence>
<dbReference type="OrthoDB" id="6105938at2759"/>
<keyword evidence="4" id="KW-0862">Zinc</keyword>
<dbReference type="GeneID" id="31014628"/>
<feature type="region of interest" description="Disordered" evidence="6">
    <location>
        <begin position="78"/>
        <end position="122"/>
    </location>
</feature>